<dbReference type="AlphaFoldDB" id="A0AAN7SZF8"/>
<reference evidence="1 2" key="1">
    <citation type="submission" date="2023-08" db="EMBL/GenBank/DDBJ databases">
        <title>Black Yeasts Isolated from many extreme environments.</title>
        <authorList>
            <person name="Coleine C."/>
            <person name="Stajich J.E."/>
            <person name="Selbmann L."/>
        </authorList>
    </citation>
    <scope>NUCLEOTIDE SEQUENCE [LARGE SCALE GENOMIC DNA]</scope>
    <source>
        <strain evidence="1 2">CCFEE 5910</strain>
    </source>
</reference>
<evidence type="ECO:0000313" key="2">
    <source>
        <dbReference type="Proteomes" id="UP001309876"/>
    </source>
</evidence>
<sequence length="321" mass="37477">MASSSEISPRSTHPPHLQTSLVNFVVANRTAVTSMMNPPKADVKTSEIYFLDLPAEIRCMIYKYVFDGAILKLHYHLQHTHIERGKLRLQPVPVVDIITHISDYKGALLRVSAFCKQEALYILASCTTIVFEHQDDQREDLLDPIDHDFLRHVRGVQMFPDAFVHTNRKLLLNLKEVVLSYNVGGPCGRISIRAWFHSLTCSTCGDPTGFMSYEKIKYELWDWNWKRTQFLYLAEENHWQIKLVLYQDYLPDGPANFGEMEHFDTRFEHEYNLQTEQFVSRRLFKDDEEVLKDADFYNMAKLVNAGYVSRPERAESDEEYL</sequence>
<evidence type="ECO:0000313" key="1">
    <source>
        <dbReference type="EMBL" id="KAK5085294.1"/>
    </source>
</evidence>
<proteinExistence type="predicted"/>
<dbReference type="EMBL" id="JAVRRJ010000004">
    <property type="protein sequence ID" value="KAK5085294.1"/>
    <property type="molecule type" value="Genomic_DNA"/>
</dbReference>
<organism evidence="1 2">
    <name type="scientific">Lithohypha guttulata</name>
    <dbReference type="NCBI Taxonomy" id="1690604"/>
    <lineage>
        <taxon>Eukaryota</taxon>
        <taxon>Fungi</taxon>
        <taxon>Dikarya</taxon>
        <taxon>Ascomycota</taxon>
        <taxon>Pezizomycotina</taxon>
        <taxon>Eurotiomycetes</taxon>
        <taxon>Chaetothyriomycetidae</taxon>
        <taxon>Chaetothyriales</taxon>
        <taxon>Trichomeriaceae</taxon>
        <taxon>Lithohypha</taxon>
    </lineage>
</organism>
<name>A0AAN7SZF8_9EURO</name>
<gene>
    <name evidence="1" type="ORF">LTR05_004575</name>
</gene>
<accession>A0AAN7SZF8</accession>
<dbReference type="Proteomes" id="UP001309876">
    <property type="component" value="Unassembled WGS sequence"/>
</dbReference>
<protein>
    <submittedName>
        <fullName evidence="1">Uncharacterized protein</fullName>
    </submittedName>
</protein>
<comment type="caution">
    <text evidence="1">The sequence shown here is derived from an EMBL/GenBank/DDBJ whole genome shotgun (WGS) entry which is preliminary data.</text>
</comment>
<keyword evidence="2" id="KW-1185">Reference proteome</keyword>